<evidence type="ECO:0000256" key="2">
    <source>
        <dbReference type="ARBA" id="ARBA00022448"/>
    </source>
</evidence>
<evidence type="ECO:0000313" key="11">
    <source>
        <dbReference type="EMBL" id="MBU2691687.1"/>
    </source>
</evidence>
<accession>A0A948W408</accession>
<feature type="domain" description="Thioredoxin" evidence="10">
    <location>
        <begin position="1"/>
        <end position="108"/>
    </location>
</feature>
<organism evidence="11 12">
    <name type="scientific">Eiseniibacteriota bacterium</name>
    <dbReference type="NCBI Taxonomy" id="2212470"/>
    <lineage>
        <taxon>Bacteria</taxon>
        <taxon>Candidatus Eiseniibacteriota</taxon>
    </lineage>
</organism>
<evidence type="ECO:0000256" key="1">
    <source>
        <dbReference type="ARBA" id="ARBA00008987"/>
    </source>
</evidence>
<feature type="active site" description="Nucleophile" evidence="8">
    <location>
        <position position="35"/>
    </location>
</feature>
<dbReference type="InterPro" id="IPR036249">
    <property type="entry name" value="Thioredoxin-like_sf"/>
</dbReference>
<keyword evidence="5 9" id="KW-0676">Redox-active center</keyword>
<proteinExistence type="inferred from homology"/>
<sequence length="111" mass="12188">MGKIADINEADFDAEVIKSKAPVIVDLWAEWCGPCRILGPLLQEISDEFGGRVKFVKVNVDHNQALAGRFNVMSIPTLLYFNGGQPVGQTVGALPKNDILAKIEDFFKITL</sequence>
<evidence type="ECO:0000256" key="7">
    <source>
        <dbReference type="PIRNR" id="PIRNR000077"/>
    </source>
</evidence>
<dbReference type="PANTHER" id="PTHR45663">
    <property type="entry name" value="GEO12009P1"/>
    <property type="match status" value="1"/>
</dbReference>
<evidence type="ECO:0000256" key="6">
    <source>
        <dbReference type="NCBIfam" id="TIGR01068"/>
    </source>
</evidence>
<dbReference type="GO" id="GO:0045454">
    <property type="term" value="P:cell redox homeostasis"/>
    <property type="evidence" value="ECO:0007669"/>
    <property type="project" value="TreeGrafter"/>
</dbReference>
<keyword evidence="4 9" id="KW-1015">Disulfide bond</keyword>
<comment type="similarity">
    <text evidence="1 7">Belongs to the thioredoxin family.</text>
</comment>
<evidence type="ECO:0000256" key="8">
    <source>
        <dbReference type="PIRSR" id="PIRSR000077-1"/>
    </source>
</evidence>
<dbReference type="GO" id="GO:0005829">
    <property type="term" value="C:cytosol"/>
    <property type="evidence" value="ECO:0007669"/>
    <property type="project" value="TreeGrafter"/>
</dbReference>
<dbReference type="EMBL" id="JAHJDP010000072">
    <property type="protein sequence ID" value="MBU2691687.1"/>
    <property type="molecule type" value="Genomic_DNA"/>
</dbReference>
<reference evidence="11" key="1">
    <citation type="submission" date="2021-05" db="EMBL/GenBank/DDBJ databases">
        <title>Energy efficiency and biological interactions define the core microbiome of deep oligotrophic groundwater.</title>
        <authorList>
            <person name="Mehrshad M."/>
            <person name="Lopez-Fernandez M."/>
            <person name="Bell E."/>
            <person name="Bernier-Latmani R."/>
            <person name="Bertilsson S."/>
            <person name="Dopson M."/>
        </authorList>
    </citation>
    <scope>NUCLEOTIDE SEQUENCE</scope>
    <source>
        <strain evidence="11">Modern_marine.mb.64</strain>
    </source>
</reference>
<evidence type="ECO:0000259" key="10">
    <source>
        <dbReference type="PROSITE" id="PS51352"/>
    </source>
</evidence>
<dbReference type="InterPro" id="IPR005746">
    <property type="entry name" value="Thioredoxin"/>
</dbReference>
<dbReference type="AlphaFoldDB" id="A0A948W408"/>
<dbReference type="NCBIfam" id="TIGR01068">
    <property type="entry name" value="thioredoxin"/>
    <property type="match status" value="1"/>
</dbReference>
<evidence type="ECO:0000256" key="5">
    <source>
        <dbReference type="ARBA" id="ARBA00023284"/>
    </source>
</evidence>
<protein>
    <recommendedName>
        <fullName evidence="6 7">Thioredoxin</fullName>
    </recommendedName>
</protein>
<dbReference type="PIRSF" id="PIRSF000077">
    <property type="entry name" value="Thioredoxin"/>
    <property type="match status" value="1"/>
</dbReference>
<dbReference type="PROSITE" id="PS00194">
    <property type="entry name" value="THIOREDOXIN_1"/>
    <property type="match status" value="1"/>
</dbReference>
<feature type="site" description="Contributes to redox potential value" evidence="8">
    <location>
        <position position="34"/>
    </location>
</feature>
<dbReference type="InterPro" id="IPR017937">
    <property type="entry name" value="Thioredoxin_CS"/>
</dbReference>
<dbReference type="InterPro" id="IPR013766">
    <property type="entry name" value="Thioredoxin_domain"/>
</dbReference>
<feature type="disulfide bond" description="Redox-active" evidence="9">
    <location>
        <begin position="32"/>
        <end position="35"/>
    </location>
</feature>
<feature type="active site" description="Nucleophile" evidence="8">
    <location>
        <position position="32"/>
    </location>
</feature>
<dbReference type="SUPFAM" id="SSF52833">
    <property type="entry name" value="Thioredoxin-like"/>
    <property type="match status" value="1"/>
</dbReference>
<evidence type="ECO:0000256" key="9">
    <source>
        <dbReference type="PIRSR" id="PIRSR000077-4"/>
    </source>
</evidence>
<comment type="caution">
    <text evidence="11">The sequence shown here is derived from an EMBL/GenBank/DDBJ whole genome shotgun (WGS) entry which is preliminary data.</text>
</comment>
<dbReference type="Proteomes" id="UP000777784">
    <property type="component" value="Unassembled WGS sequence"/>
</dbReference>
<gene>
    <name evidence="11" type="primary">trxA</name>
    <name evidence="11" type="ORF">KJ970_12240</name>
</gene>
<dbReference type="PROSITE" id="PS51352">
    <property type="entry name" value="THIOREDOXIN_2"/>
    <property type="match status" value="1"/>
</dbReference>
<dbReference type="Gene3D" id="3.40.30.10">
    <property type="entry name" value="Glutaredoxin"/>
    <property type="match status" value="1"/>
</dbReference>
<dbReference type="CDD" id="cd02947">
    <property type="entry name" value="TRX_family"/>
    <property type="match status" value="1"/>
</dbReference>
<evidence type="ECO:0000256" key="4">
    <source>
        <dbReference type="ARBA" id="ARBA00023157"/>
    </source>
</evidence>
<evidence type="ECO:0000256" key="3">
    <source>
        <dbReference type="ARBA" id="ARBA00022982"/>
    </source>
</evidence>
<dbReference type="Pfam" id="PF00085">
    <property type="entry name" value="Thioredoxin"/>
    <property type="match status" value="1"/>
</dbReference>
<dbReference type="FunFam" id="3.40.30.10:FF:000001">
    <property type="entry name" value="Thioredoxin"/>
    <property type="match status" value="1"/>
</dbReference>
<keyword evidence="2" id="KW-0813">Transport</keyword>
<name>A0A948W408_UNCEI</name>
<evidence type="ECO:0000313" key="12">
    <source>
        <dbReference type="Proteomes" id="UP000777784"/>
    </source>
</evidence>
<dbReference type="PRINTS" id="PR00421">
    <property type="entry name" value="THIOREDOXIN"/>
</dbReference>
<feature type="site" description="Contributes to redox potential value" evidence="8">
    <location>
        <position position="33"/>
    </location>
</feature>
<dbReference type="PANTHER" id="PTHR45663:SF11">
    <property type="entry name" value="GEO12009P1"/>
    <property type="match status" value="1"/>
</dbReference>
<keyword evidence="3" id="KW-0249">Electron transport</keyword>
<dbReference type="GO" id="GO:0015035">
    <property type="term" value="F:protein-disulfide reductase activity"/>
    <property type="evidence" value="ECO:0007669"/>
    <property type="project" value="UniProtKB-UniRule"/>
</dbReference>
<feature type="site" description="Deprotonates C-terminal active site Cys" evidence="8">
    <location>
        <position position="26"/>
    </location>
</feature>